<reference evidence="2 3" key="1">
    <citation type="journal article" date="2018" name="G3 (Bethesda)">
        <title>Phylogenetic and Phylogenomic Definition of Rhizopus Species.</title>
        <authorList>
            <person name="Gryganskyi A.P."/>
            <person name="Golan J."/>
            <person name="Dolatabadi S."/>
            <person name="Mondo S."/>
            <person name="Robb S."/>
            <person name="Idnurm A."/>
            <person name="Muszewska A."/>
            <person name="Steczkiewicz K."/>
            <person name="Masonjones S."/>
            <person name="Liao H.L."/>
            <person name="Gajdeczka M.T."/>
            <person name="Anike F."/>
            <person name="Vuek A."/>
            <person name="Anishchenko I.M."/>
            <person name="Voigt K."/>
            <person name="de Hoog G.S."/>
            <person name="Smith M.E."/>
            <person name="Heitman J."/>
            <person name="Vilgalys R."/>
            <person name="Stajich J.E."/>
        </authorList>
    </citation>
    <scope>NUCLEOTIDE SEQUENCE [LARGE SCALE GENOMIC DNA]</scope>
    <source>
        <strain evidence="2 3">LSU 92-RS-03</strain>
    </source>
</reference>
<dbReference type="GO" id="GO:0005737">
    <property type="term" value="C:cytoplasm"/>
    <property type="evidence" value="ECO:0007669"/>
    <property type="project" value="InterPro"/>
</dbReference>
<dbReference type="InterPro" id="IPR004148">
    <property type="entry name" value="BAR_dom"/>
</dbReference>
<dbReference type="EMBL" id="PJQM01000291">
    <property type="protein sequence ID" value="RCI05837.1"/>
    <property type="molecule type" value="Genomic_DNA"/>
</dbReference>
<dbReference type="Proteomes" id="UP000253551">
    <property type="component" value="Unassembled WGS sequence"/>
</dbReference>
<evidence type="ECO:0000313" key="2">
    <source>
        <dbReference type="EMBL" id="RCI05837.1"/>
    </source>
</evidence>
<sequence length="331" mass="36820">MSQPSDGIKVVDAEPVQQMNAPNTNALNPNAIFNNTLDGFAQLGSRINPFAQRLNKGLGQVRQYAQEKLGTAESVTELPQEYKALEKRLDALRDVQSNMLKVTRTFNNPSYDYPVQAQQALINITNKVTREIQQLTLNSAADRAAAQQQASPEEPKTLLHGLSRVAAQGSQEVGPEDPLGTALFKYATITNKVADARIKMDQTIVEQFNKPVQTTLNSSIEQANKARRNVQSIRLSLDACKDRYRSARPEKSEAARLEVEQAEDQFVAAVEESTNLMKAALDNPEFYRNLSDLVATQLQYFKDAQDLLSDLAPELDEIQVTQEALYRNSHA</sequence>
<dbReference type="SMART" id="SM00721">
    <property type="entry name" value="BAR"/>
    <property type="match status" value="1"/>
</dbReference>
<dbReference type="Pfam" id="PF10455">
    <property type="entry name" value="BAR_2"/>
    <property type="match status" value="1"/>
</dbReference>
<keyword evidence="3" id="KW-1185">Reference proteome</keyword>
<evidence type="ECO:0000313" key="3">
    <source>
        <dbReference type="Proteomes" id="UP000253551"/>
    </source>
</evidence>
<dbReference type="AlphaFoldDB" id="A0A367KUK0"/>
<gene>
    <name evidence="2" type="ORF">CU098_013539</name>
</gene>
<dbReference type="STRING" id="4846.A0A367KUK0"/>
<accession>A0A367KUK0</accession>
<evidence type="ECO:0000259" key="1">
    <source>
        <dbReference type="SMART" id="SM00721"/>
    </source>
</evidence>
<comment type="caution">
    <text evidence="2">The sequence shown here is derived from an EMBL/GenBank/DDBJ whole genome shotgun (WGS) entry which is preliminary data.</text>
</comment>
<name>A0A367KUK0_RHIST</name>
<dbReference type="InterPro" id="IPR018859">
    <property type="entry name" value="BAR_dom-cont"/>
</dbReference>
<feature type="domain" description="BAR" evidence="1">
    <location>
        <begin position="53"/>
        <end position="317"/>
    </location>
</feature>
<protein>
    <recommendedName>
        <fullName evidence="1">BAR domain-containing protein</fullName>
    </recommendedName>
</protein>
<dbReference type="SUPFAM" id="SSF103657">
    <property type="entry name" value="BAR/IMD domain-like"/>
    <property type="match status" value="1"/>
</dbReference>
<dbReference type="InterPro" id="IPR027267">
    <property type="entry name" value="AH/BAR_dom_sf"/>
</dbReference>
<dbReference type="Gene3D" id="1.20.1270.60">
    <property type="entry name" value="Arfaptin homology (AH) domain/BAR domain"/>
    <property type="match status" value="1"/>
</dbReference>
<organism evidence="2 3">
    <name type="scientific">Rhizopus stolonifer</name>
    <name type="common">Rhizopus nigricans</name>
    <dbReference type="NCBI Taxonomy" id="4846"/>
    <lineage>
        <taxon>Eukaryota</taxon>
        <taxon>Fungi</taxon>
        <taxon>Fungi incertae sedis</taxon>
        <taxon>Mucoromycota</taxon>
        <taxon>Mucoromycotina</taxon>
        <taxon>Mucoromycetes</taxon>
        <taxon>Mucorales</taxon>
        <taxon>Mucorineae</taxon>
        <taxon>Rhizopodaceae</taxon>
        <taxon>Rhizopus</taxon>
    </lineage>
</organism>
<proteinExistence type="predicted"/>
<dbReference type="OrthoDB" id="5549748at2759"/>